<accession>A0ACC6L147</accession>
<proteinExistence type="predicted"/>
<comment type="caution">
    <text evidence="1">The sequence shown here is derived from an EMBL/GenBank/DDBJ whole genome shotgun (WGS) entry which is preliminary data.</text>
</comment>
<keyword evidence="2" id="KW-1185">Reference proteome</keyword>
<reference evidence="1" key="1">
    <citation type="submission" date="2023-07" db="EMBL/GenBank/DDBJ databases">
        <title>Sorghum-associated microbial communities from plants grown in Nebraska, USA.</title>
        <authorList>
            <person name="Schachtman D."/>
        </authorList>
    </citation>
    <scope>NUCLEOTIDE SEQUENCE</scope>
    <source>
        <strain evidence="1">2697</strain>
    </source>
</reference>
<organism evidence="1 2">
    <name type="scientific">Pedobacter africanus</name>
    <dbReference type="NCBI Taxonomy" id="151894"/>
    <lineage>
        <taxon>Bacteria</taxon>
        <taxon>Pseudomonadati</taxon>
        <taxon>Bacteroidota</taxon>
        <taxon>Sphingobacteriia</taxon>
        <taxon>Sphingobacteriales</taxon>
        <taxon>Sphingobacteriaceae</taxon>
        <taxon>Pedobacter</taxon>
    </lineage>
</organism>
<evidence type="ECO:0000313" key="2">
    <source>
        <dbReference type="Proteomes" id="UP001246858"/>
    </source>
</evidence>
<name>A0ACC6L147_9SPHI</name>
<sequence>MKKINLMISALFLLQAGVFAQSTKRAEIPIGVEFYNHTIGLPFGNPYKKPFNIGLALTTSYPLKLGRNSKLTLDGGLGYFKHKELATGVHINTGVSYTFTTNIGIYAAVGIPIGYVRTFNAYDLYKADEQGEYQLTKDRGRSGAFAGYNVQLGYDFRRTLRAPIAVFVKNEWWLQANYSKFLPSLMQNSLRVGVNIYPFKNN</sequence>
<dbReference type="EMBL" id="JAVDTF010000003">
    <property type="protein sequence ID" value="MDR6785147.1"/>
    <property type="molecule type" value="Genomic_DNA"/>
</dbReference>
<protein>
    <submittedName>
        <fullName evidence="1">Uncharacterized protein</fullName>
    </submittedName>
</protein>
<evidence type="ECO:0000313" key="1">
    <source>
        <dbReference type="EMBL" id="MDR6785147.1"/>
    </source>
</evidence>
<dbReference type="Proteomes" id="UP001246858">
    <property type="component" value="Unassembled WGS sequence"/>
</dbReference>
<gene>
    <name evidence="1" type="ORF">J2X78_003721</name>
</gene>